<name>A0A1E1LYT0_RHYSE</name>
<dbReference type="EMBL" id="FJVC01000070">
    <property type="protein sequence ID" value="CZT42034.1"/>
    <property type="molecule type" value="Genomic_DNA"/>
</dbReference>
<evidence type="ECO:0000313" key="2">
    <source>
        <dbReference type="Proteomes" id="UP000177625"/>
    </source>
</evidence>
<gene>
    <name evidence="1" type="ORF">RSE6_01864</name>
</gene>
<sequence>MLKHISKFCRKLFGCPPRCEICGVKMFNIHRRRDVGAAANNTPAWMPHSFAFLQYEGSIADLHVDLITDIENEVDSDFEFDLFLEEIDLTDSAMVADRVADLQSEKNRILWFLRETDSRITRGLIQRQRISSIQQAVTQQRIFSKSEKKQNTEFERTMWFKGKEERLSSDVEAKSIMNSWGSIPLDGPISVRSTRVQCRRKPHWVLSRKRRKQYHKPDTYDAAATITKWIPDVPSYESRSETLWYEERNRKGRVINSQEETRRENAFHHFFRNVHRFSEGAQPRETTLSRGQIQKS</sequence>
<reference evidence="2" key="1">
    <citation type="submission" date="2016-03" db="EMBL/GenBank/DDBJ databases">
        <authorList>
            <person name="Guldener U."/>
        </authorList>
    </citation>
    <scope>NUCLEOTIDE SEQUENCE [LARGE SCALE GENOMIC DNA]</scope>
</reference>
<dbReference type="Proteomes" id="UP000177625">
    <property type="component" value="Unassembled WGS sequence"/>
</dbReference>
<evidence type="ECO:0000313" key="1">
    <source>
        <dbReference type="EMBL" id="CZT42034.1"/>
    </source>
</evidence>
<dbReference type="AlphaFoldDB" id="A0A1E1LYT0"/>
<organism evidence="1 2">
    <name type="scientific">Rhynchosporium secalis</name>
    <name type="common">Barley scald fungus</name>
    <dbReference type="NCBI Taxonomy" id="38038"/>
    <lineage>
        <taxon>Eukaryota</taxon>
        <taxon>Fungi</taxon>
        <taxon>Dikarya</taxon>
        <taxon>Ascomycota</taxon>
        <taxon>Pezizomycotina</taxon>
        <taxon>Leotiomycetes</taxon>
        <taxon>Helotiales</taxon>
        <taxon>Ploettnerulaceae</taxon>
        <taxon>Rhynchosporium</taxon>
    </lineage>
</organism>
<proteinExistence type="predicted"/>
<keyword evidence="2" id="KW-1185">Reference proteome</keyword>
<accession>A0A1E1LYT0</accession>
<protein>
    <submittedName>
        <fullName evidence="1">Uncharacterized protein</fullName>
    </submittedName>
</protein>